<dbReference type="OrthoDB" id="4687120at2"/>
<evidence type="ECO:0008006" key="3">
    <source>
        <dbReference type="Google" id="ProtNLM"/>
    </source>
</evidence>
<protein>
    <recommendedName>
        <fullName evidence="3">DUF1259 domain-containing protein</fullName>
    </recommendedName>
</protein>
<reference evidence="1 2" key="1">
    <citation type="submission" date="2016-10" db="EMBL/GenBank/DDBJ databases">
        <authorList>
            <person name="de Groot N.N."/>
        </authorList>
    </citation>
    <scope>NUCLEOTIDE SEQUENCE [LARGE SCALE GENOMIC DNA]</scope>
    <source>
        <strain evidence="1 2">DSM 23995</strain>
    </source>
</reference>
<organism evidence="1 2">
    <name type="scientific">Alteribacillus iranensis</name>
    <dbReference type="NCBI Taxonomy" id="930128"/>
    <lineage>
        <taxon>Bacteria</taxon>
        <taxon>Bacillati</taxon>
        <taxon>Bacillota</taxon>
        <taxon>Bacilli</taxon>
        <taxon>Bacillales</taxon>
        <taxon>Bacillaceae</taxon>
        <taxon>Alteribacillus</taxon>
    </lineage>
</organism>
<dbReference type="EMBL" id="FONT01000007">
    <property type="protein sequence ID" value="SFE97601.1"/>
    <property type="molecule type" value="Genomic_DNA"/>
</dbReference>
<name>A0A1I2EZ90_9BACI</name>
<proteinExistence type="predicted"/>
<evidence type="ECO:0000313" key="1">
    <source>
        <dbReference type="EMBL" id="SFE97601.1"/>
    </source>
</evidence>
<dbReference type="RefSeq" id="WP_091663291.1">
    <property type="nucleotide sequence ID" value="NZ_FONT01000007.1"/>
</dbReference>
<gene>
    <name evidence="1" type="ORF">SAMN05192532_10778</name>
</gene>
<evidence type="ECO:0000313" key="2">
    <source>
        <dbReference type="Proteomes" id="UP000199516"/>
    </source>
</evidence>
<dbReference type="Pfam" id="PF07485">
    <property type="entry name" value="DUF1529"/>
    <property type="match status" value="1"/>
</dbReference>
<dbReference type="AlphaFoldDB" id="A0A1I2EZ90"/>
<sequence>MADIENIAKRFGEILGAEAEAEDGMGEVEIERDLDVTVQGRPFKSELSMEIHFESLEKDGTALNHAEIVLLPEEIPEYTRALGKNDLTITALHNHWLFAEPNIMYLHVQSVEKPEEFAKKLAAANKTLQA</sequence>
<keyword evidence="2" id="KW-1185">Reference proteome</keyword>
<dbReference type="STRING" id="930128.SAMN05192532_10778"/>
<dbReference type="InterPro" id="IPR011094">
    <property type="entry name" value="Uncharacterised_LppY/LpqO"/>
</dbReference>
<accession>A0A1I2EZ90</accession>
<dbReference type="Proteomes" id="UP000199516">
    <property type="component" value="Unassembled WGS sequence"/>
</dbReference>